<proteinExistence type="predicted"/>
<dbReference type="VEuPathDB" id="VectorBase:GBRI029973"/>
<keyword evidence="3" id="KW-1185">Reference proteome</keyword>
<keyword evidence="1" id="KW-0812">Transmembrane</keyword>
<evidence type="ECO:0000256" key="1">
    <source>
        <dbReference type="SAM" id="Phobius"/>
    </source>
</evidence>
<reference evidence="3" key="1">
    <citation type="submission" date="2014-03" db="EMBL/GenBank/DDBJ databases">
        <authorList>
            <person name="Aksoy S."/>
            <person name="Warren W."/>
            <person name="Wilson R.K."/>
        </authorList>
    </citation>
    <scope>NUCLEOTIDE SEQUENCE [LARGE SCALE GENOMIC DNA]</scope>
    <source>
        <strain evidence="3">IAEA</strain>
    </source>
</reference>
<organism evidence="2 3">
    <name type="scientific">Glossina brevipalpis</name>
    <dbReference type="NCBI Taxonomy" id="37001"/>
    <lineage>
        <taxon>Eukaryota</taxon>
        <taxon>Metazoa</taxon>
        <taxon>Ecdysozoa</taxon>
        <taxon>Arthropoda</taxon>
        <taxon>Hexapoda</taxon>
        <taxon>Insecta</taxon>
        <taxon>Pterygota</taxon>
        <taxon>Neoptera</taxon>
        <taxon>Endopterygota</taxon>
        <taxon>Diptera</taxon>
        <taxon>Brachycera</taxon>
        <taxon>Muscomorpha</taxon>
        <taxon>Hippoboscoidea</taxon>
        <taxon>Glossinidae</taxon>
        <taxon>Glossina</taxon>
    </lineage>
</organism>
<keyword evidence="1" id="KW-1133">Transmembrane helix</keyword>
<protein>
    <submittedName>
        <fullName evidence="2">Uncharacterized protein</fullName>
    </submittedName>
</protein>
<name>A0A1A9WS03_9MUSC</name>
<dbReference type="EnsemblMetazoa" id="GBRI029973-RA">
    <property type="protein sequence ID" value="GBRI029973-PA"/>
    <property type="gene ID" value="GBRI029973"/>
</dbReference>
<evidence type="ECO:0000313" key="2">
    <source>
        <dbReference type="EnsemblMetazoa" id="GBRI029973-PA"/>
    </source>
</evidence>
<keyword evidence="1" id="KW-0472">Membrane</keyword>
<sequence length="138" mass="16023">MKNILNKNAISAIKPAIEILKRGLTDILLHAMGNKREYTKFMRLLWILSKMGGFGSKQAQQQLHKSLEEQQSFRALFVSVLLLMSVWSLSSLALLYISNCRMPKRNYTVYNMMANVVNSESLYFDYEFSRKNDELLSF</sequence>
<feature type="transmembrane region" description="Helical" evidence="1">
    <location>
        <begin position="75"/>
        <end position="97"/>
    </location>
</feature>
<reference evidence="2" key="2">
    <citation type="submission" date="2020-05" db="UniProtKB">
        <authorList>
            <consortium name="EnsemblMetazoa"/>
        </authorList>
    </citation>
    <scope>IDENTIFICATION</scope>
    <source>
        <strain evidence="2">IAEA</strain>
    </source>
</reference>
<dbReference type="AlphaFoldDB" id="A0A1A9WS03"/>
<accession>A0A1A9WS03</accession>
<dbReference type="Proteomes" id="UP000091820">
    <property type="component" value="Unassembled WGS sequence"/>
</dbReference>
<evidence type="ECO:0000313" key="3">
    <source>
        <dbReference type="Proteomes" id="UP000091820"/>
    </source>
</evidence>